<name>A0A2G7G150_9EURO</name>
<reference evidence="1 2" key="1">
    <citation type="submission" date="2017-05" db="EMBL/GenBank/DDBJ databases">
        <title>Genome sequence for an aflatoxigenic pathogen of Argentinian peanut, Aspergillus arachidicola.</title>
        <authorList>
            <person name="Moore G."/>
            <person name="Beltz S.B."/>
            <person name="Mack B.M."/>
        </authorList>
    </citation>
    <scope>NUCLEOTIDE SEQUENCE [LARGE SCALE GENOMIC DNA]</scope>
    <source>
        <strain evidence="1 2">CBS 117610</strain>
    </source>
</reference>
<proteinExistence type="predicted"/>
<sequence length="257" mass="28950">MTLTLDPPKSSLLEQLNSPPKASLQILGTHITNEQTKVIDFDLWVDCLKIVGIRSGQFLTNCESDCQSWNHSANGCSFEAILDGWLNEWLGDRTDGRSYVFQPNIVHNANRTPGSSWTLSKLVSFPDHDCAAMKAHIERLARRIAYGGSVEVVFHTPSIEADALPEKHDVQIRAEWTFDCPFTPTDQVWNELVMNAMVDRKKGWISLNDPKRSYGMSPFRRAIRHGNNSRIVSQEQNANGFTLSVQQFSRWGCDGSP</sequence>
<comment type="caution">
    <text evidence="1">The sequence shown here is derived from an EMBL/GenBank/DDBJ whole genome shotgun (WGS) entry which is preliminary data.</text>
</comment>
<evidence type="ECO:0000313" key="1">
    <source>
        <dbReference type="EMBL" id="PIG86548.1"/>
    </source>
</evidence>
<evidence type="ECO:0000313" key="2">
    <source>
        <dbReference type="Proteomes" id="UP000231358"/>
    </source>
</evidence>
<dbReference type="EMBL" id="NEXV01000244">
    <property type="protein sequence ID" value="PIG86548.1"/>
    <property type="molecule type" value="Genomic_DNA"/>
</dbReference>
<dbReference type="Proteomes" id="UP000231358">
    <property type="component" value="Unassembled WGS sequence"/>
</dbReference>
<organism evidence="1 2">
    <name type="scientific">Aspergillus arachidicola</name>
    <dbReference type="NCBI Taxonomy" id="656916"/>
    <lineage>
        <taxon>Eukaryota</taxon>
        <taxon>Fungi</taxon>
        <taxon>Dikarya</taxon>
        <taxon>Ascomycota</taxon>
        <taxon>Pezizomycotina</taxon>
        <taxon>Eurotiomycetes</taxon>
        <taxon>Eurotiomycetidae</taxon>
        <taxon>Eurotiales</taxon>
        <taxon>Aspergillaceae</taxon>
        <taxon>Aspergillus</taxon>
        <taxon>Aspergillus subgen. Circumdati</taxon>
    </lineage>
</organism>
<gene>
    <name evidence="1" type="ORF">AARAC_002104</name>
</gene>
<accession>A0A2G7G150</accession>
<protein>
    <submittedName>
        <fullName evidence="1">Uncharacterized protein</fullName>
    </submittedName>
</protein>
<dbReference type="AlphaFoldDB" id="A0A2G7G150"/>
<keyword evidence="2" id="KW-1185">Reference proteome</keyword>